<organism evidence="2 3">
    <name type="scientific">Corynebacterium pseudopelargi</name>
    <dbReference type="NCBI Taxonomy" id="2080757"/>
    <lineage>
        <taxon>Bacteria</taxon>
        <taxon>Bacillati</taxon>
        <taxon>Actinomycetota</taxon>
        <taxon>Actinomycetes</taxon>
        <taxon>Mycobacteriales</taxon>
        <taxon>Corynebacteriaceae</taxon>
        <taxon>Corynebacterium</taxon>
    </lineage>
</organism>
<evidence type="ECO:0000256" key="1">
    <source>
        <dbReference type="SAM" id="Phobius"/>
    </source>
</evidence>
<feature type="transmembrane region" description="Helical" evidence="1">
    <location>
        <begin position="50"/>
        <end position="67"/>
    </location>
</feature>
<evidence type="ECO:0000313" key="3">
    <source>
        <dbReference type="Proteomes" id="UP000271426"/>
    </source>
</evidence>
<dbReference type="AlphaFoldDB" id="A0A3G6ITD1"/>
<dbReference type="EMBL" id="CP033898">
    <property type="protein sequence ID" value="AZA08949.1"/>
    <property type="molecule type" value="Genomic_DNA"/>
</dbReference>
<reference evidence="2 3" key="1">
    <citation type="submission" date="2018-11" db="EMBL/GenBank/DDBJ databases">
        <authorList>
            <person name="Kleinhagauer T."/>
            <person name="Glaeser S.P."/>
            <person name="Spergser J."/>
            <person name="Ruckert C."/>
            <person name="Kaempfer P."/>
            <person name="Busse H.-J."/>
        </authorList>
    </citation>
    <scope>NUCLEOTIDE SEQUENCE [LARGE SCALE GENOMIC DNA]</scope>
    <source>
        <strain evidence="2 3">812CH</strain>
    </source>
</reference>
<feature type="transmembrane region" description="Helical" evidence="1">
    <location>
        <begin position="27"/>
        <end position="44"/>
    </location>
</feature>
<gene>
    <name evidence="2" type="ORF">CPPEL_04110</name>
</gene>
<dbReference type="Proteomes" id="UP000271426">
    <property type="component" value="Chromosome"/>
</dbReference>
<sequence>MMPMTMQRRPSNSIEQRKVDVRKYSKTAAVGVVGGGGLALIGLLVGQSSLMLLGLVLIVALGGYGIAKVRSITNYRDPHA</sequence>
<accession>A0A3G6ITD1</accession>
<keyword evidence="1" id="KW-0812">Transmembrane</keyword>
<protein>
    <submittedName>
        <fullName evidence="2">Uncharacterized protein</fullName>
    </submittedName>
</protein>
<name>A0A3G6ITD1_9CORY</name>
<proteinExistence type="predicted"/>
<keyword evidence="1" id="KW-0472">Membrane</keyword>
<keyword evidence="1" id="KW-1133">Transmembrane helix</keyword>
<dbReference type="KEGG" id="cpso:CPPEL_04110"/>
<evidence type="ECO:0000313" key="2">
    <source>
        <dbReference type="EMBL" id="AZA08949.1"/>
    </source>
</evidence>
<keyword evidence="3" id="KW-1185">Reference proteome</keyword>